<dbReference type="InterPro" id="IPR005491">
    <property type="entry name" value="ENT_dom"/>
</dbReference>
<accession>A0A1D1ZEG5</accession>
<proteinExistence type="predicted"/>
<name>A0A1D1ZEG5_9ARAE</name>
<dbReference type="PANTHER" id="PTHR33432:SF22">
    <property type="entry name" value="OS10G0436850 PROTEIN"/>
    <property type="match status" value="1"/>
</dbReference>
<dbReference type="GO" id="GO:0005634">
    <property type="term" value="C:nucleus"/>
    <property type="evidence" value="ECO:0007669"/>
    <property type="project" value="UniProtKB-SubCell"/>
</dbReference>
<dbReference type="SUPFAM" id="SSF158639">
    <property type="entry name" value="ENT-like"/>
    <property type="match status" value="1"/>
</dbReference>
<gene>
    <name evidence="5" type="primary">Emsy_2</name>
    <name evidence="5" type="ORF">g.58786</name>
</gene>
<feature type="domain" description="ENT" evidence="4">
    <location>
        <begin position="17"/>
        <end position="104"/>
    </location>
</feature>
<comment type="subcellular location">
    <subcellularLocation>
        <location evidence="1">Nucleus</location>
    </subcellularLocation>
</comment>
<dbReference type="AlphaFoldDB" id="A0A1D1ZEG5"/>
<dbReference type="Gene3D" id="1.10.1240.40">
    <property type="entry name" value="ENT domain"/>
    <property type="match status" value="1"/>
</dbReference>
<evidence type="ECO:0000256" key="3">
    <source>
        <dbReference type="SAM" id="MobiDB-lite"/>
    </source>
</evidence>
<dbReference type="Pfam" id="PF03735">
    <property type="entry name" value="ENT"/>
    <property type="match status" value="1"/>
</dbReference>
<keyword evidence="2" id="KW-0539">Nucleus</keyword>
<dbReference type="GO" id="GO:0050832">
    <property type="term" value="P:defense response to fungus"/>
    <property type="evidence" value="ECO:0007669"/>
    <property type="project" value="InterPro"/>
</dbReference>
<dbReference type="SMART" id="SM01191">
    <property type="entry name" value="ENT"/>
    <property type="match status" value="1"/>
</dbReference>
<dbReference type="PANTHER" id="PTHR33432">
    <property type="entry name" value="PROTEIN EMSY-LIKE 4"/>
    <property type="match status" value="1"/>
</dbReference>
<evidence type="ECO:0000256" key="1">
    <source>
        <dbReference type="ARBA" id="ARBA00004123"/>
    </source>
</evidence>
<feature type="region of interest" description="Disordered" evidence="3">
    <location>
        <begin position="153"/>
        <end position="191"/>
    </location>
</feature>
<organism evidence="5">
    <name type="scientific">Anthurium amnicola</name>
    <dbReference type="NCBI Taxonomy" id="1678845"/>
    <lineage>
        <taxon>Eukaryota</taxon>
        <taxon>Viridiplantae</taxon>
        <taxon>Streptophyta</taxon>
        <taxon>Embryophyta</taxon>
        <taxon>Tracheophyta</taxon>
        <taxon>Spermatophyta</taxon>
        <taxon>Magnoliopsida</taxon>
        <taxon>Liliopsida</taxon>
        <taxon>Araceae</taxon>
        <taxon>Pothoideae</taxon>
        <taxon>Potheae</taxon>
        <taxon>Anthurium</taxon>
    </lineage>
</organism>
<reference evidence="5" key="1">
    <citation type="submission" date="2015-07" db="EMBL/GenBank/DDBJ databases">
        <title>Transcriptome Assembly of Anthurium amnicola.</title>
        <authorList>
            <person name="Suzuki J."/>
        </authorList>
    </citation>
    <scope>NUCLEOTIDE SEQUENCE</scope>
</reference>
<protein>
    <submittedName>
        <fullName evidence="5">Protein EMSY</fullName>
    </submittedName>
</protein>
<dbReference type="InterPro" id="IPR033485">
    <property type="entry name" value="EMSY-LIKE_plant"/>
</dbReference>
<dbReference type="EMBL" id="GDJX01002612">
    <property type="protein sequence ID" value="JAT65324.1"/>
    <property type="molecule type" value="Transcribed_RNA"/>
</dbReference>
<sequence length="309" mass="34742">MRIISEMETHQLHLTDMEFEIHRVETEAYGAVLSAFIAQSDVLSWGKEALISELRKELRVSDVEHREILAKVNADRSVKALRKLHKDASPQQELLSVPRKRLKIAHAPLSSPPRHLLHVQTSAAVPLPMAHFRDNQWDSSRTIASQANVGQGICSVPHSKQTSSQGKGRGSIPVQSSRKGSGPSGYLRGNVLKSGPNMIEIRATEKLIHEVKRICGGENPDPRQVERAKLILREHERALLEAIAKLPNDDDDSSDPQKQLIAYEELKRNEHGYNKMVYEQLDELGGCYNRSCSRDYAENDVPCIDLRDE</sequence>
<dbReference type="PROSITE" id="PS51138">
    <property type="entry name" value="ENT"/>
    <property type="match status" value="1"/>
</dbReference>
<evidence type="ECO:0000313" key="5">
    <source>
        <dbReference type="EMBL" id="JAT65324.1"/>
    </source>
</evidence>
<dbReference type="InterPro" id="IPR036142">
    <property type="entry name" value="ENT_dom-like_sf"/>
</dbReference>
<evidence type="ECO:0000256" key="2">
    <source>
        <dbReference type="ARBA" id="ARBA00023242"/>
    </source>
</evidence>
<evidence type="ECO:0000259" key="4">
    <source>
        <dbReference type="PROSITE" id="PS51138"/>
    </source>
</evidence>